<accession>A0A1U7LPY0</accession>
<name>A0A1U7LPY0_NEOID</name>
<evidence type="ECO:0000313" key="1">
    <source>
        <dbReference type="EMBL" id="OLL24730.1"/>
    </source>
</evidence>
<proteinExistence type="predicted"/>
<sequence>MNYAKHYRTGVSIPPPLVIASHTFKSIRPGGNRFSHMSYQDHIINAISGFNTEVISIYMTQAEFQAVEIPDFQRSRNANWNK</sequence>
<dbReference type="Proteomes" id="UP000186594">
    <property type="component" value="Unassembled WGS sequence"/>
</dbReference>
<dbReference type="AlphaFoldDB" id="A0A1U7LPY0"/>
<keyword evidence="2" id="KW-1185">Reference proteome</keyword>
<gene>
    <name evidence="1" type="ORF">NEOLI_004256</name>
</gene>
<evidence type="ECO:0000313" key="2">
    <source>
        <dbReference type="Proteomes" id="UP000186594"/>
    </source>
</evidence>
<reference evidence="1 2" key="1">
    <citation type="submission" date="2016-04" db="EMBL/GenBank/DDBJ databases">
        <title>Evolutionary innovation and constraint leading to complex multicellularity in the Ascomycota.</title>
        <authorList>
            <person name="Cisse O."/>
            <person name="Nguyen A."/>
            <person name="Hewitt D.A."/>
            <person name="Jedd G."/>
            <person name="Stajich J.E."/>
        </authorList>
    </citation>
    <scope>NUCLEOTIDE SEQUENCE [LARGE SCALE GENOMIC DNA]</scope>
    <source>
        <strain evidence="1 2">DAH-3</strain>
    </source>
</reference>
<protein>
    <submittedName>
        <fullName evidence="1">Uncharacterized protein</fullName>
    </submittedName>
</protein>
<dbReference type="EMBL" id="LXFE01000647">
    <property type="protein sequence ID" value="OLL24730.1"/>
    <property type="molecule type" value="Genomic_DNA"/>
</dbReference>
<comment type="caution">
    <text evidence="1">The sequence shown here is derived from an EMBL/GenBank/DDBJ whole genome shotgun (WGS) entry which is preliminary data.</text>
</comment>
<organism evidence="1 2">
    <name type="scientific">Neolecta irregularis (strain DAH-3)</name>
    <dbReference type="NCBI Taxonomy" id="1198029"/>
    <lineage>
        <taxon>Eukaryota</taxon>
        <taxon>Fungi</taxon>
        <taxon>Dikarya</taxon>
        <taxon>Ascomycota</taxon>
        <taxon>Taphrinomycotina</taxon>
        <taxon>Neolectales</taxon>
        <taxon>Neolectaceae</taxon>
        <taxon>Neolecta</taxon>
    </lineage>
</organism>